<keyword evidence="2" id="KW-1185">Reference proteome</keyword>
<sequence>YFRATNRAIVYLYLIRTYIIKYSSKLINRNKAIIHASNTAYKDNSTSKKSIKGFLFKLFSKLIN</sequence>
<name>A0A8E2DWE7_9PEZI</name>
<feature type="non-terminal residue" evidence="1">
    <location>
        <position position="1"/>
    </location>
</feature>
<evidence type="ECO:0000313" key="2">
    <source>
        <dbReference type="Proteomes" id="UP000250266"/>
    </source>
</evidence>
<gene>
    <name evidence="1" type="ORF">K432DRAFT_315016</name>
</gene>
<dbReference type="AlphaFoldDB" id="A0A8E2DWE7"/>
<dbReference type="Proteomes" id="UP000250266">
    <property type="component" value="Unassembled WGS sequence"/>
</dbReference>
<proteinExistence type="predicted"/>
<organism evidence="1 2">
    <name type="scientific">Lepidopterella palustris CBS 459.81</name>
    <dbReference type="NCBI Taxonomy" id="1314670"/>
    <lineage>
        <taxon>Eukaryota</taxon>
        <taxon>Fungi</taxon>
        <taxon>Dikarya</taxon>
        <taxon>Ascomycota</taxon>
        <taxon>Pezizomycotina</taxon>
        <taxon>Dothideomycetes</taxon>
        <taxon>Pleosporomycetidae</taxon>
        <taxon>Mytilinidiales</taxon>
        <taxon>Argynnaceae</taxon>
        <taxon>Lepidopterella</taxon>
    </lineage>
</organism>
<dbReference type="EMBL" id="KV746576">
    <property type="protein sequence ID" value="OCK72776.1"/>
    <property type="molecule type" value="Genomic_DNA"/>
</dbReference>
<protein>
    <submittedName>
        <fullName evidence="1">Uncharacterized protein</fullName>
    </submittedName>
</protein>
<evidence type="ECO:0000313" key="1">
    <source>
        <dbReference type="EMBL" id="OCK72776.1"/>
    </source>
</evidence>
<accession>A0A8E2DWE7</accession>
<reference evidence="1 2" key="1">
    <citation type="journal article" date="2016" name="Nat. Commun.">
        <title>Ectomycorrhizal ecology is imprinted in the genome of the dominant symbiotic fungus Cenococcum geophilum.</title>
        <authorList>
            <consortium name="DOE Joint Genome Institute"/>
            <person name="Peter M."/>
            <person name="Kohler A."/>
            <person name="Ohm R.A."/>
            <person name="Kuo A."/>
            <person name="Krutzmann J."/>
            <person name="Morin E."/>
            <person name="Arend M."/>
            <person name="Barry K.W."/>
            <person name="Binder M."/>
            <person name="Choi C."/>
            <person name="Clum A."/>
            <person name="Copeland A."/>
            <person name="Grisel N."/>
            <person name="Haridas S."/>
            <person name="Kipfer T."/>
            <person name="LaButti K."/>
            <person name="Lindquist E."/>
            <person name="Lipzen A."/>
            <person name="Maire R."/>
            <person name="Meier B."/>
            <person name="Mihaltcheva S."/>
            <person name="Molinier V."/>
            <person name="Murat C."/>
            <person name="Poggeler S."/>
            <person name="Quandt C.A."/>
            <person name="Sperisen C."/>
            <person name="Tritt A."/>
            <person name="Tisserant E."/>
            <person name="Crous P.W."/>
            <person name="Henrissat B."/>
            <person name="Nehls U."/>
            <person name="Egli S."/>
            <person name="Spatafora J.W."/>
            <person name="Grigoriev I.V."/>
            <person name="Martin F.M."/>
        </authorList>
    </citation>
    <scope>NUCLEOTIDE SEQUENCE [LARGE SCALE GENOMIC DNA]</scope>
    <source>
        <strain evidence="1 2">CBS 459.81</strain>
    </source>
</reference>